<dbReference type="GO" id="GO:0070475">
    <property type="term" value="P:rRNA base methylation"/>
    <property type="evidence" value="ECO:0007669"/>
    <property type="project" value="TreeGrafter"/>
</dbReference>
<sequence>QALLEVDPTITVVGIDRDEEALRIAAERLSSFGERVYVIHGNYSDIRGHLASLGIEKIAGFLLDLGLSSLQLDSADRGFSFRRDGPLDMRMDTSQGVTAAELVNKASEKELTHILRDYGEERFAQRIARAILAARAKSPIERTETLAEIVRGAIPKRFHPKRIDPATRTFQALRIAVNQELLNLKEGLDAGFQALEIGGVLAAISFHSLEDRIIKQFFRYKALSCICPPDFPVCVCDKQVEVEILTRRPIRPSSEEITKNPRSRSAKLRAARKAI</sequence>
<feature type="compositionally biased region" description="Basic residues" evidence="7">
    <location>
        <begin position="261"/>
        <end position="275"/>
    </location>
</feature>
<protein>
    <recommendedName>
        <fullName evidence="9">16S rRNA (Cytosine(1402)-N(4))-methyltransferase</fullName>
    </recommendedName>
</protein>
<dbReference type="FunFam" id="1.10.150.170:FF:000001">
    <property type="entry name" value="Ribosomal RNA small subunit methyltransferase H"/>
    <property type="match status" value="1"/>
</dbReference>
<dbReference type="NCBIfam" id="TIGR00006">
    <property type="entry name" value="16S rRNA (cytosine(1402)-N(4))-methyltransferase RsmH"/>
    <property type="match status" value="1"/>
</dbReference>
<evidence type="ECO:0000256" key="3">
    <source>
        <dbReference type="ARBA" id="ARBA00022552"/>
    </source>
</evidence>
<keyword evidence="3" id="KW-0698">rRNA processing</keyword>
<dbReference type="GO" id="GO:0071424">
    <property type="term" value="F:rRNA (cytosine-N4-)-methyltransferase activity"/>
    <property type="evidence" value="ECO:0007669"/>
    <property type="project" value="TreeGrafter"/>
</dbReference>
<dbReference type="GO" id="GO:0005737">
    <property type="term" value="C:cytoplasm"/>
    <property type="evidence" value="ECO:0007669"/>
    <property type="project" value="TreeGrafter"/>
</dbReference>
<gene>
    <name evidence="8" type="ORF">S01H4_31362</name>
</gene>
<proteinExistence type="inferred from homology"/>
<evidence type="ECO:0000313" key="8">
    <source>
        <dbReference type="EMBL" id="GAG79765.1"/>
    </source>
</evidence>
<keyword evidence="2" id="KW-0963">Cytoplasm</keyword>
<evidence type="ECO:0000256" key="6">
    <source>
        <dbReference type="ARBA" id="ARBA00022691"/>
    </source>
</evidence>
<feature type="region of interest" description="Disordered" evidence="7">
    <location>
        <begin position="253"/>
        <end position="275"/>
    </location>
</feature>
<keyword evidence="5" id="KW-0808">Transferase</keyword>
<dbReference type="AlphaFoldDB" id="X1ABE5"/>
<comment type="caution">
    <text evidence="8">The sequence shown here is derived from an EMBL/GenBank/DDBJ whole genome shotgun (WGS) entry which is preliminary data.</text>
</comment>
<dbReference type="InterPro" id="IPR023397">
    <property type="entry name" value="SAM-dep_MeTrfase_MraW_recog"/>
</dbReference>
<dbReference type="PANTHER" id="PTHR11265">
    <property type="entry name" value="S-ADENOSYL-METHYLTRANSFERASE MRAW"/>
    <property type="match status" value="1"/>
</dbReference>
<accession>X1ABE5</accession>
<feature type="non-terminal residue" evidence="8">
    <location>
        <position position="1"/>
    </location>
</feature>
<evidence type="ECO:0008006" key="9">
    <source>
        <dbReference type="Google" id="ProtNLM"/>
    </source>
</evidence>
<evidence type="ECO:0000256" key="4">
    <source>
        <dbReference type="ARBA" id="ARBA00022603"/>
    </source>
</evidence>
<name>X1ABE5_9ZZZZ</name>
<evidence type="ECO:0000256" key="2">
    <source>
        <dbReference type="ARBA" id="ARBA00022490"/>
    </source>
</evidence>
<dbReference type="PIRSF" id="PIRSF004486">
    <property type="entry name" value="MraW"/>
    <property type="match status" value="1"/>
</dbReference>
<evidence type="ECO:0000256" key="7">
    <source>
        <dbReference type="SAM" id="MobiDB-lite"/>
    </source>
</evidence>
<dbReference type="Gene3D" id="3.40.50.150">
    <property type="entry name" value="Vaccinia Virus protein VP39"/>
    <property type="match status" value="1"/>
</dbReference>
<dbReference type="Pfam" id="PF01795">
    <property type="entry name" value="Methyltransf_5"/>
    <property type="match status" value="1"/>
</dbReference>
<reference evidence="8" key="1">
    <citation type="journal article" date="2014" name="Front. Microbiol.">
        <title>High frequency of phylogenetically diverse reductive dehalogenase-homologous genes in deep subseafloor sedimentary metagenomes.</title>
        <authorList>
            <person name="Kawai M."/>
            <person name="Futagami T."/>
            <person name="Toyoda A."/>
            <person name="Takaki Y."/>
            <person name="Nishi S."/>
            <person name="Hori S."/>
            <person name="Arai W."/>
            <person name="Tsubouchi T."/>
            <person name="Morono Y."/>
            <person name="Uchiyama I."/>
            <person name="Ito T."/>
            <person name="Fujiyama A."/>
            <person name="Inagaki F."/>
            <person name="Takami H."/>
        </authorList>
    </citation>
    <scope>NUCLEOTIDE SEQUENCE</scope>
    <source>
        <strain evidence="8">Expedition CK06-06</strain>
    </source>
</reference>
<dbReference type="Gene3D" id="1.10.150.170">
    <property type="entry name" value="Putative methyltransferase TM0872, insert domain"/>
    <property type="match status" value="1"/>
</dbReference>
<organism evidence="8">
    <name type="scientific">marine sediment metagenome</name>
    <dbReference type="NCBI Taxonomy" id="412755"/>
    <lineage>
        <taxon>unclassified sequences</taxon>
        <taxon>metagenomes</taxon>
        <taxon>ecological metagenomes</taxon>
    </lineage>
</organism>
<dbReference type="PANTHER" id="PTHR11265:SF0">
    <property type="entry name" value="12S RRNA N4-METHYLCYTIDINE METHYLTRANSFERASE"/>
    <property type="match status" value="1"/>
</dbReference>
<dbReference type="SUPFAM" id="SSF53335">
    <property type="entry name" value="S-adenosyl-L-methionine-dependent methyltransferases"/>
    <property type="match status" value="1"/>
</dbReference>
<dbReference type="EMBL" id="BART01016284">
    <property type="protein sequence ID" value="GAG79765.1"/>
    <property type="molecule type" value="Genomic_DNA"/>
</dbReference>
<evidence type="ECO:0000256" key="1">
    <source>
        <dbReference type="ARBA" id="ARBA00010396"/>
    </source>
</evidence>
<dbReference type="InterPro" id="IPR029063">
    <property type="entry name" value="SAM-dependent_MTases_sf"/>
</dbReference>
<evidence type="ECO:0000256" key="5">
    <source>
        <dbReference type="ARBA" id="ARBA00022679"/>
    </source>
</evidence>
<comment type="similarity">
    <text evidence="1">Belongs to the methyltransferase superfamily. RsmH family.</text>
</comment>
<dbReference type="HAMAP" id="MF_01007">
    <property type="entry name" value="16SrRNA_methyltr_H"/>
    <property type="match status" value="1"/>
</dbReference>
<keyword evidence="6" id="KW-0949">S-adenosyl-L-methionine</keyword>
<dbReference type="InterPro" id="IPR002903">
    <property type="entry name" value="RsmH"/>
</dbReference>
<dbReference type="SUPFAM" id="SSF81799">
    <property type="entry name" value="Putative methyltransferase TM0872, insert domain"/>
    <property type="match status" value="1"/>
</dbReference>
<keyword evidence="4" id="KW-0489">Methyltransferase</keyword>